<dbReference type="UniPathway" id="UPA00053">
    <property type="reaction ID" value="UER00084"/>
</dbReference>
<dbReference type="InterPro" id="IPR002480">
    <property type="entry name" value="DAHP_synth_2"/>
</dbReference>
<evidence type="ECO:0000256" key="3">
    <source>
        <dbReference type="ARBA" id="ARBA00022605"/>
    </source>
</evidence>
<dbReference type="Proteomes" id="UP000655225">
    <property type="component" value="Unassembled WGS sequence"/>
</dbReference>
<dbReference type="GO" id="GO:0009073">
    <property type="term" value="P:aromatic amino acid family biosynthetic process"/>
    <property type="evidence" value="ECO:0007669"/>
    <property type="project" value="UniProtKB-KW"/>
</dbReference>
<comment type="cofactor">
    <cofactor evidence="7">
        <name>Mn(2+)</name>
        <dbReference type="ChEBI" id="CHEBI:29035"/>
    </cofactor>
    <cofactor evidence="7">
        <name>Co(2+)</name>
        <dbReference type="ChEBI" id="CHEBI:48828"/>
    </cofactor>
    <cofactor evidence="7">
        <name>Cd(2+)</name>
        <dbReference type="ChEBI" id="CHEBI:48775"/>
    </cofactor>
    <text evidence="7">Binds 1 divalent cation per subunit. The enzyme is active with manganese, cobalt or cadmium ions.</text>
</comment>
<keyword evidence="8" id="KW-0934">Plastid</keyword>
<name>A0A834YHP5_TETSI</name>
<evidence type="ECO:0000256" key="4">
    <source>
        <dbReference type="ARBA" id="ARBA00022679"/>
    </source>
</evidence>
<dbReference type="GO" id="GO:0008652">
    <property type="term" value="P:amino acid biosynthetic process"/>
    <property type="evidence" value="ECO:0007669"/>
    <property type="project" value="UniProtKB-KW"/>
</dbReference>
<accession>A0A834YHP5</accession>
<comment type="caution">
    <text evidence="10">The sequence shown here is derived from an EMBL/GenBank/DDBJ whole genome shotgun (WGS) entry which is preliminary data.</text>
</comment>
<keyword evidence="5 8" id="KW-0057">Aromatic amino acid biosynthesis</keyword>
<dbReference type="Pfam" id="PF01474">
    <property type="entry name" value="DAHP_synth_2"/>
    <property type="match status" value="1"/>
</dbReference>
<evidence type="ECO:0000256" key="5">
    <source>
        <dbReference type="ARBA" id="ARBA00023141"/>
    </source>
</evidence>
<feature type="binding site" evidence="7">
    <location>
        <position position="381"/>
    </location>
    <ligand>
        <name>phosphoenolpyruvate</name>
        <dbReference type="ChEBI" id="CHEBI:58702"/>
    </ligand>
</feature>
<reference evidence="10 11" key="1">
    <citation type="submission" date="2020-04" db="EMBL/GenBank/DDBJ databases">
        <title>Plant Genome Project.</title>
        <authorList>
            <person name="Zhang R.-G."/>
        </authorList>
    </citation>
    <scope>NUCLEOTIDE SEQUENCE [LARGE SCALE GENOMIC DNA]</scope>
    <source>
        <strain evidence="10">YNK0</strain>
        <tissue evidence="10">Leaf</tissue>
    </source>
</reference>
<evidence type="ECO:0000256" key="9">
    <source>
        <dbReference type="SAM" id="MobiDB-lite"/>
    </source>
</evidence>
<organism evidence="10 11">
    <name type="scientific">Tetracentron sinense</name>
    <name type="common">Spur-leaf</name>
    <dbReference type="NCBI Taxonomy" id="13715"/>
    <lineage>
        <taxon>Eukaryota</taxon>
        <taxon>Viridiplantae</taxon>
        <taxon>Streptophyta</taxon>
        <taxon>Embryophyta</taxon>
        <taxon>Tracheophyta</taxon>
        <taxon>Spermatophyta</taxon>
        <taxon>Magnoliopsida</taxon>
        <taxon>Trochodendrales</taxon>
        <taxon>Trochodendraceae</taxon>
        <taxon>Tetracentron</taxon>
    </lineage>
</organism>
<evidence type="ECO:0000256" key="2">
    <source>
        <dbReference type="ARBA" id="ARBA00008911"/>
    </source>
</evidence>
<proteinExistence type="inferred from homology"/>
<comment type="pathway">
    <text evidence="1 8">Metabolic intermediate biosynthesis; chorismate biosynthesis; chorismate from D-erythrose 4-phosphate and phosphoenolpyruvate: step 1/7.</text>
</comment>
<feature type="binding site" evidence="7">
    <location>
        <begin position="308"/>
        <end position="309"/>
    </location>
    <ligand>
        <name>phosphoenolpyruvate</name>
        <dbReference type="ChEBI" id="CHEBI:58702"/>
    </ligand>
</feature>
<dbReference type="EC" id="2.5.1.54" evidence="8"/>
<feature type="binding site" evidence="7">
    <location>
        <position position="331"/>
    </location>
    <ligand>
        <name>phosphoenolpyruvate</name>
        <dbReference type="ChEBI" id="CHEBI:58702"/>
    </ligand>
</feature>
<comment type="similarity">
    <text evidence="2 8">Belongs to the class-II DAHP synthase family.</text>
</comment>
<keyword evidence="3 8" id="KW-0028">Amino-acid biosynthesis</keyword>
<dbReference type="NCBIfam" id="TIGR01358">
    <property type="entry name" value="DAHP_synth_II"/>
    <property type="match status" value="1"/>
</dbReference>
<feature type="binding site" evidence="7">
    <location>
        <position position="149"/>
    </location>
    <ligand>
        <name>phosphoenolpyruvate</name>
        <dbReference type="ChEBI" id="CHEBI:58702"/>
    </ligand>
</feature>
<sequence length="526" mass="58449">MALAGTANLTAPTTSLRHSSRKLSSRPRIFTVQASAVEIKVGSPNWALDSWKLRKALQIPVYPNKEELDSVLKTLESFPPIVFAGEARKLEERLANAAVGKAFLLQGGDCAESFKEFNGNNIRDTFRVLLQMGVVLTFGAQMPIIKVGRMAGQFAKPRSDPFETKDGVKLPSYQGDNINGDVFDEKSRTPDPERLLRAYTQSAATLNLLRAFATGGYAAIQRVTQWNLDFVEHSEQGDRYMELAQRVDEALGFMAAAGLTVEHPIMTTTEFWTSHECLHLPYEQALTREDSTTGLFYDCSAHMLWVGERTRQLDGAHVEFLRGVANPLGIKVTLIDVLGSQQLALVFVLQVSDKMDPKELVKLCEILNPRNRPGRVTIITRMGAENMRVKLPHLIRAVRQAGLIVTWVSDPMHGNTIKAPCGLKTRPFDAIRSELRAFFDVHQQEGSHPGGVHLEMTGQNVTECIGGSRTVTFDDLSSRYHTHCDPRLNASQSLELAFAISERLRKRRIRSGNNFLNGHQEGGSVV</sequence>
<feature type="region of interest" description="Disordered" evidence="9">
    <location>
        <begin position="1"/>
        <end position="22"/>
    </location>
</feature>
<keyword evidence="4 8" id="KW-0808">Transferase</keyword>
<gene>
    <name evidence="10" type="ORF">HHK36_028614</name>
</gene>
<feature type="binding site" evidence="7">
    <location>
        <position position="455"/>
    </location>
    <ligand>
        <name>Mn(2+)</name>
        <dbReference type="ChEBI" id="CHEBI:29035"/>
    </ligand>
</feature>
<protein>
    <recommendedName>
        <fullName evidence="8">Phospho-2-dehydro-3-deoxyheptonate aldolase</fullName>
        <ecNumber evidence="8">2.5.1.54</ecNumber>
    </recommendedName>
</protein>
<evidence type="ECO:0000256" key="6">
    <source>
        <dbReference type="ARBA" id="ARBA00047508"/>
    </source>
</evidence>
<evidence type="ECO:0000313" key="10">
    <source>
        <dbReference type="EMBL" id="KAF8379185.1"/>
    </source>
</evidence>
<keyword evidence="7" id="KW-0464">Manganese</keyword>
<dbReference type="InterPro" id="IPR013785">
    <property type="entry name" value="Aldolase_TIM"/>
</dbReference>
<dbReference type="SUPFAM" id="SSF51569">
    <property type="entry name" value="Aldolase"/>
    <property type="match status" value="1"/>
</dbReference>
<dbReference type="GO" id="GO:0009507">
    <property type="term" value="C:chloroplast"/>
    <property type="evidence" value="ECO:0007669"/>
    <property type="project" value="UniProtKB-SubCell"/>
</dbReference>
<keyword evidence="8" id="KW-0809">Transit peptide</keyword>
<dbReference type="OMA" id="RKRDRTW"/>
<dbReference type="OrthoDB" id="2338at2759"/>
<evidence type="ECO:0000256" key="1">
    <source>
        <dbReference type="ARBA" id="ARBA00004688"/>
    </source>
</evidence>
<keyword evidence="7" id="KW-0170">Cobalt</keyword>
<dbReference type="PANTHER" id="PTHR21337:SF23">
    <property type="entry name" value="PHOSPHO-2-DEHYDRO-3-DEOXYHEPTONATE ALDOLASE"/>
    <property type="match status" value="1"/>
</dbReference>
<keyword evidence="7" id="KW-0104">Cadmium</keyword>
<keyword evidence="8" id="KW-0150">Chloroplast</keyword>
<dbReference type="Gene3D" id="3.20.20.70">
    <property type="entry name" value="Aldolase class I"/>
    <property type="match status" value="2"/>
</dbReference>
<evidence type="ECO:0000256" key="7">
    <source>
        <dbReference type="PIRSR" id="PIRSR602480-1"/>
    </source>
</evidence>
<comment type="subcellular location">
    <subcellularLocation>
        <location evidence="8">Plastid</location>
        <location evidence="8">Chloroplast</location>
    </subcellularLocation>
</comment>
<comment type="catalytic activity">
    <reaction evidence="6 8">
        <text>D-erythrose 4-phosphate + phosphoenolpyruvate + H2O = 7-phospho-2-dehydro-3-deoxy-D-arabino-heptonate + phosphate</text>
        <dbReference type="Rhea" id="RHEA:14717"/>
        <dbReference type="ChEBI" id="CHEBI:15377"/>
        <dbReference type="ChEBI" id="CHEBI:16897"/>
        <dbReference type="ChEBI" id="CHEBI:43474"/>
        <dbReference type="ChEBI" id="CHEBI:58394"/>
        <dbReference type="ChEBI" id="CHEBI:58702"/>
        <dbReference type="EC" id="2.5.1.54"/>
    </reaction>
</comment>
<dbReference type="PANTHER" id="PTHR21337">
    <property type="entry name" value="PHOSPHO-2-DEHYDRO-3-DEOXYHEPTONATE ALDOLASE 1, 2"/>
    <property type="match status" value="1"/>
</dbReference>
<evidence type="ECO:0000313" key="11">
    <source>
        <dbReference type="Proteomes" id="UP000655225"/>
    </source>
</evidence>
<dbReference type="AlphaFoldDB" id="A0A834YHP5"/>
<dbReference type="GO" id="GO:0009423">
    <property type="term" value="P:chorismate biosynthetic process"/>
    <property type="evidence" value="ECO:0007669"/>
    <property type="project" value="UniProtKB-UniPathway"/>
</dbReference>
<dbReference type="GO" id="GO:0003849">
    <property type="term" value="F:3-deoxy-7-phosphoheptulonate synthase activity"/>
    <property type="evidence" value="ECO:0007669"/>
    <property type="project" value="UniProtKB-EC"/>
</dbReference>
<feature type="binding site" evidence="7">
    <location>
        <position position="485"/>
    </location>
    <ligand>
        <name>Mn(2+)</name>
        <dbReference type="ChEBI" id="CHEBI:29035"/>
    </ligand>
</feature>
<keyword evidence="11" id="KW-1185">Reference proteome</keyword>
<evidence type="ECO:0000256" key="8">
    <source>
        <dbReference type="RuleBase" id="RU363071"/>
    </source>
</evidence>
<dbReference type="EMBL" id="JABCRI010000022">
    <property type="protein sequence ID" value="KAF8379185.1"/>
    <property type="molecule type" value="Genomic_DNA"/>
</dbReference>
<feature type="binding site" evidence="7">
    <location>
        <position position="110"/>
    </location>
    <ligand>
        <name>Mn(2+)</name>
        <dbReference type="ChEBI" id="CHEBI:29035"/>
    </ligand>
</feature>
<feature type="binding site" evidence="7">
    <location>
        <position position="413"/>
    </location>
    <ligand>
        <name>Mn(2+)</name>
        <dbReference type="ChEBI" id="CHEBI:29035"/>
    </ligand>
</feature>